<comment type="caution">
    <text evidence="1">The sequence shown here is derived from an EMBL/GenBank/DDBJ whole genome shotgun (WGS) entry which is preliminary data.</text>
</comment>
<dbReference type="InterPro" id="IPR032675">
    <property type="entry name" value="LRR_dom_sf"/>
</dbReference>
<dbReference type="AlphaFoldDB" id="A0A835CLU7"/>
<gene>
    <name evidence="1" type="ORF">HCN44_003572</name>
</gene>
<dbReference type="Proteomes" id="UP000639338">
    <property type="component" value="Unassembled WGS sequence"/>
</dbReference>
<sequence length="374" mass="43661">MTIELSPTEWRKELISFSKNGFTSSDIICYKNKAPEQLVNPNDIKRIKDAFMKDCNENRIKRRAQYDMRMIQMRPLFAGLPQFEKICKNRDNFFVDSCCKTYLLRDDEDEDKDKDIYEDSDMDKLHEKVIDLKYIINLCGYNLTKLDVQAYPFSEIMPLINNNCPNLEILLLAFKEIESQDFENVFSNISHLMSLTIQWRCEYSTLPDTLAKSLEQVGGTLDYFYLQCISKNNVLCLPNSLALAFLRFVVLKRLRIHGFEPSQLLIGAIGLMENLVNLSFFFSWKKHQMIPKKIDMHPIGYLKNLEMLNIDIDSGVTDEFLINLSNNARKLKRLLIIDTYITDKGIDALKNLKGLKTYPGKVIMKKYKYNIKLD</sequence>
<reference evidence="1 2" key="1">
    <citation type="submission" date="2020-08" db="EMBL/GenBank/DDBJ databases">
        <title>Aphidius gifuensis genome sequencing and assembly.</title>
        <authorList>
            <person name="Du Z."/>
        </authorList>
    </citation>
    <scope>NUCLEOTIDE SEQUENCE [LARGE SCALE GENOMIC DNA]</scope>
    <source>
        <strain evidence="1">YNYX2018</strain>
        <tissue evidence="1">Adults</tissue>
    </source>
</reference>
<accession>A0A835CLU7</accession>
<evidence type="ECO:0000313" key="2">
    <source>
        <dbReference type="Proteomes" id="UP000639338"/>
    </source>
</evidence>
<dbReference type="OrthoDB" id="7682251at2759"/>
<name>A0A835CLU7_APHGI</name>
<evidence type="ECO:0000313" key="1">
    <source>
        <dbReference type="EMBL" id="KAF7987709.1"/>
    </source>
</evidence>
<protein>
    <submittedName>
        <fullName evidence="1">Uncharacterized protein</fullName>
    </submittedName>
</protein>
<proteinExistence type="predicted"/>
<keyword evidence="2" id="KW-1185">Reference proteome</keyword>
<dbReference type="EMBL" id="JACMRX010000006">
    <property type="protein sequence ID" value="KAF7987709.1"/>
    <property type="molecule type" value="Genomic_DNA"/>
</dbReference>
<dbReference type="Gene3D" id="3.80.10.10">
    <property type="entry name" value="Ribonuclease Inhibitor"/>
    <property type="match status" value="1"/>
</dbReference>
<organism evidence="1 2">
    <name type="scientific">Aphidius gifuensis</name>
    <name type="common">Parasitoid wasp</name>
    <dbReference type="NCBI Taxonomy" id="684658"/>
    <lineage>
        <taxon>Eukaryota</taxon>
        <taxon>Metazoa</taxon>
        <taxon>Ecdysozoa</taxon>
        <taxon>Arthropoda</taxon>
        <taxon>Hexapoda</taxon>
        <taxon>Insecta</taxon>
        <taxon>Pterygota</taxon>
        <taxon>Neoptera</taxon>
        <taxon>Endopterygota</taxon>
        <taxon>Hymenoptera</taxon>
        <taxon>Apocrita</taxon>
        <taxon>Ichneumonoidea</taxon>
        <taxon>Braconidae</taxon>
        <taxon>Aphidiinae</taxon>
        <taxon>Aphidius</taxon>
    </lineage>
</organism>
<dbReference type="SUPFAM" id="SSF52047">
    <property type="entry name" value="RNI-like"/>
    <property type="match status" value="1"/>
</dbReference>